<dbReference type="AlphaFoldDB" id="A0A067PWU0"/>
<dbReference type="PROSITE" id="PS51371">
    <property type="entry name" value="CBS"/>
    <property type="match status" value="1"/>
</dbReference>
<dbReference type="FunCoup" id="A0A067PWU0">
    <property type="interactions" value="22"/>
</dbReference>
<dbReference type="InterPro" id="IPR046342">
    <property type="entry name" value="CBS_dom_sf"/>
</dbReference>
<dbReference type="Proteomes" id="UP000027265">
    <property type="component" value="Unassembled WGS sequence"/>
</dbReference>
<dbReference type="OrthoDB" id="449052at2759"/>
<evidence type="ECO:0000256" key="1">
    <source>
        <dbReference type="ARBA" id="ARBA00022737"/>
    </source>
</evidence>
<feature type="domain" description="CBS" evidence="5">
    <location>
        <begin position="293"/>
        <end position="352"/>
    </location>
</feature>
<dbReference type="STRING" id="933084.A0A067PWU0"/>
<feature type="compositionally biased region" description="Low complexity" evidence="4">
    <location>
        <begin position="458"/>
        <end position="489"/>
    </location>
</feature>
<feature type="region of interest" description="Disordered" evidence="4">
    <location>
        <begin position="1"/>
        <end position="35"/>
    </location>
</feature>
<protein>
    <recommendedName>
        <fullName evidence="5">CBS domain-containing protein</fullName>
    </recommendedName>
</protein>
<proteinExistence type="predicted"/>
<evidence type="ECO:0000256" key="3">
    <source>
        <dbReference type="PROSITE-ProRule" id="PRU00703"/>
    </source>
</evidence>
<accession>A0A067PWU0</accession>
<evidence type="ECO:0000256" key="4">
    <source>
        <dbReference type="SAM" id="MobiDB-lite"/>
    </source>
</evidence>
<keyword evidence="1" id="KW-0677">Repeat</keyword>
<dbReference type="InParanoid" id="A0A067PWU0"/>
<dbReference type="SUPFAM" id="SSF54631">
    <property type="entry name" value="CBS-domain pair"/>
    <property type="match status" value="2"/>
</dbReference>
<feature type="region of interest" description="Disordered" evidence="4">
    <location>
        <begin position="448"/>
        <end position="506"/>
    </location>
</feature>
<evidence type="ECO:0000259" key="5">
    <source>
        <dbReference type="PROSITE" id="PS51371"/>
    </source>
</evidence>
<feature type="region of interest" description="Disordered" evidence="4">
    <location>
        <begin position="218"/>
        <end position="272"/>
    </location>
</feature>
<dbReference type="PANTHER" id="PTHR13780:SF36">
    <property type="entry name" value="CBS DOMAIN-CONTAINING PROTEIN"/>
    <property type="match status" value="1"/>
</dbReference>
<dbReference type="GO" id="GO:0004865">
    <property type="term" value="F:protein serine/threonine phosphatase inhibitor activity"/>
    <property type="evidence" value="ECO:0007669"/>
    <property type="project" value="TreeGrafter"/>
</dbReference>
<sequence>MAQKRLSMSSARSVVARSPSPFSRGEGGGFGPPSKEAEEWVKAWQGVFAKDLIDSPVVTVNADTSVEEACDLLLSKDILCLAIKSNSPESDSQSDSDSESTISGLFDFADVNAFLTLAATRHTFHPDYLRENPRIEKIVAAAKAGRVPVHLVSNLSEKNPLAVLPHDATLISLLGIFSRGTHRVLIQSPPPSSGYLGSVSDGRLLEYFFSYAQQQQNQAQPSRSYSQPSPSIITSTSSQNPPTSASQPQPTSSTTTSKPLPATTSSPTPSPTFHTFLQTPLHILSPSLPSLTLFSAVISCSSSSKVLDAMKLMSECGVSSCAVLDEGEGRLLSAVSVTDIGRIVVPAQSNQILSTPLHQLIAHIKEPLGSTDGIERYPVYSVSTNSTLIYAMEKLLATSTHRLFITSDSAGSSSTNLAAKGTNLTGIISIVDILSLFARVANVPNVDPTRMQRHRRASSVSSQGSMSSGEFIPNSPLSRSSSLNRSPRSGGRRDSLRNSVGSLDGGFKWADRVPIP</sequence>
<keyword evidence="7" id="KW-1185">Reference proteome</keyword>
<gene>
    <name evidence="6" type="ORF">JAAARDRAFT_46832</name>
</gene>
<keyword evidence="2 3" id="KW-0129">CBS domain</keyword>
<dbReference type="CDD" id="cd02205">
    <property type="entry name" value="CBS_pair_SF"/>
    <property type="match status" value="1"/>
</dbReference>
<dbReference type="SMART" id="SM00116">
    <property type="entry name" value="CBS"/>
    <property type="match status" value="3"/>
</dbReference>
<evidence type="ECO:0000313" key="6">
    <source>
        <dbReference type="EMBL" id="KDQ58325.1"/>
    </source>
</evidence>
<dbReference type="GO" id="GO:0042149">
    <property type="term" value="P:cellular response to glucose starvation"/>
    <property type="evidence" value="ECO:0007669"/>
    <property type="project" value="TreeGrafter"/>
</dbReference>
<feature type="compositionally biased region" description="Low complexity" evidence="4">
    <location>
        <begin position="9"/>
        <end position="21"/>
    </location>
</feature>
<organism evidence="6 7">
    <name type="scientific">Jaapia argillacea MUCL 33604</name>
    <dbReference type="NCBI Taxonomy" id="933084"/>
    <lineage>
        <taxon>Eukaryota</taxon>
        <taxon>Fungi</taxon>
        <taxon>Dikarya</taxon>
        <taxon>Basidiomycota</taxon>
        <taxon>Agaricomycotina</taxon>
        <taxon>Agaricomycetes</taxon>
        <taxon>Agaricomycetidae</taxon>
        <taxon>Jaapiales</taxon>
        <taxon>Jaapiaceae</taxon>
        <taxon>Jaapia</taxon>
    </lineage>
</organism>
<dbReference type="Gene3D" id="3.10.580.10">
    <property type="entry name" value="CBS-domain"/>
    <property type="match status" value="2"/>
</dbReference>
<dbReference type="EMBL" id="KL197717">
    <property type="protein sequence ID" value="KDQ58325.1"/>
    <property type="molecule type" value="Genomic_DNA"/>
</dbReference>
<reference evidence="7" key="1">
    <citation type="journal article" date="2014" name="Proc. Natl. Acad. Sci. U.S.A.">
        <title>Extensive sampling of basidiomycete genomes demonstrates inadequacy of the white-rot/brown-rot paradigm for wood decay fungi.</title>
        <authorList>
            <person name="Riley R."/>
            <person name="Salamov A.A."/>
            <person name="Brown D.W."/>
            <person name="Nagy L.G."/>
            <person name="Floudas D."/>
            <person name="Held B.W."/>
            <person name="Levasseur A."/>
            <person name="Lombard V."/>
            <person name="Morin E."/>
            <person name="Otillar R."/>
            <person name="Lindquist E.A."/>
            <person name="Sun H."/>
            <person name="LaButti K.M."/>
            <person name="Schmutz J."/>
            <person name="Jabbour D."/>
            <person name="Luo H."/>
            <person name="Baker S.E."/>
            <person name="Pisabarro A.G."/>
            <person name="Walton J.D."/>
            <person name="Blanchette R.A."/>
            <person name="Henrissat B."/>
            <person name="Martin F."/>
            <person name="Cullen D."/>
            <person name="Hibbett D.S."/>
            <person name="Grigoriev I.V."/>
        </authorList>
    </citation>
    <scope>NUCLEOTIDE SEQUENCE [LARGE SCALE GENOMIC DNA]</scope>
    <source>
        <strain evidence="7">MUCL 33604</strain>
    </source>
</reference>
<dbReference type="InterPro" id="IPR000644">
    <property type="entry name" value="CBS_dom"/>
</dbReference>
<dbReference type="InterPro" id="IPR050511">
    <property type="entry name" value="AMPK_gamma/SDS23_families"/>
</dbReference>
<dbReference type="Pfam" id="PF00571">
    <property type="entry name" value="CBS"/>
    <property type="match status" value="1"/>
</dbReference>
<evidence type="ECO:0000313" key="7">
    <source>
        <dbReference type="Proteomes" id="UP000027265"/>
    </source>
</evidence>
<feature type="compositionally biased region" description="Low complexity" evidence="4">
    <location>
        <begin position="218"/>
        <end position="267"/>
    </location>
</feature>
<evidence type="ECO:0000256" key="2">
    <source>
        <dbReference type="ARBA" id="ARBA00023122"/>
    </source>
</evidence>
<dbReference type="PANTHER" id="PTHR13780">
    <property type="entry name" value="AMP-ACTIVATED PROTEIN KINASE, GAMMA REGULATORY SUBUNIT"/>
    <property type="match status" value="1"/>
</dbReference>
<name>A0A067PWU0_9AGAM</name>
<dbReference type="HOGENOM" id="CLU_037525_0_0_1"/>